<dbReference type="AlphaFoldDB" id="A0A916WRV1"/>
<dbReference type="Proteomes" id="UP000621454">
    <property type="component" value="Unassembled WGS sequence"/>
</dbReference>
<evidence type="ECO:0000313" key="3">
    <source>
        <dbReference type="Proteomes" id="UP000621454"/>
    </source>
</evidence>
<keyword evidence="3" id="KW-1185">Reference proteome</keyword>
<evidence type="ECO:0000259" key="1">
    <source>
        <dbReference type="Pfam" id="PF06974"/>
    </source>
</evidence>
<protein>
    <recommendedName>
        <fullName evidence="1">O-acyltransferase WSD1 C-terminal domain-containing protein</fullName>
    </recommendedName>
</protein>
<evidence type="ECO:0000313" key="2">
    <source>
        <dbReference type="EMBL" id="GGB23701.1"/>
    </source>
</evidence>
<comment type="caution">
    <text evidence="2">The sequence shown here is derived from an EMBL/GenBank/DDBJ whole genome shotgun (WGS) entry which is preliminary data.</text>
</comment>
<proteinExistence type="predicted"/>
<dbReference type="Pfam" id="PF06974">
    <property type="entry name" value="WS_DGAT_C"/>
    <property type="match status" value="1"/>
</dbReference>
<gene>
    <name evidence="2" type="ORF">GCM10011489_09990</name>
</gene>
<dbReference type="InterPro" id="IPR009721">
    <property type="entry name" value="O-acyltransferase_WSD1_C"/>
</dbReference>
<reference evidence="2" key="2">
    <citation type="submission" date="2020-09" db="EMBL/GenBank/DDBJ databases">
        <authorList>
            <person name="Sun Q."/>
            <person name="Zhou Y."/>
        </authorList>
    </citation>
    <scope>NUCLEOTIDE SEQUENCE</scope>
    <source>
        <strain evidence="2">CGMCC 1.12827</strain>
    </source>
</reference>
<dbReference type="RefSeq" id="WP_188585470.1">
    <property type="nucleotide sequence ID" value="NZ_BMGC01000004.1"/>
</dbReference>
<sequence>MDQLSARDTQTLWLSAKIPSDQFLVFGFDPVDSIPELLSQLMVRAHVVDGLAVRVDAPVGRLDHPYWVPTLIGPERFITHDAVVDLDACYRSLATAMSEQVDPYRHPWRCHVWPVGSGAPTPSGAATVVVVQMSHAFADGRLATAFARRLLGGRDELPVSRAVDVARSRALLRGIGRFGRQSARLIAAVRDEQRCVRASPDDGGGGGVPVCRVNRATGAVPVAASRTVATADLRPGDVGVSAGALATISAALAGYLGADPATPLAAETTIARPGSRETPDLLYRNHFRNVGVDLHTEIGDLAERAAAIAAALRVAQVVRPRADAAARVAQSVPAPMLAAGVRAFDVQTRSPVVTGNTVVSSVNRGSADLVLGGAAVRFTAGFPALSPMQGLTHGVHGIGDTVTVSVLADPTVVDVPDYLTRLDAALEAMTAVAGRSHR</sequence>
<organism evidence="2 3">
    <name type="scientific">Gordonia jinhuaensis</name>
    <dbReference type="NCBI Taxonomy" id="1517702"/>
    <lineage>
        <taxon>Bacteria</taxon>
        <taxon>Bacillati</taxon>
        <taxon>Actinomycetota</taxon>
        <taxon>Actinomycetes</taxon>
        <taxon>Mycobacteriales</taxon>
        <taxon>Gordoniaceae</taxon>
        <taxon>Gordonia</taxon>
    </lineage>
</organism>
<feature type="domain" description="O-acyltransferase WSD1 C-terminal" evidence="1">
    <location>
        <begin position="285"/>
        <end position="429"/>
    </location>
</feature>
<reference evidence="2" key="1">
    <citation type="journal article" date="2014" name="Int. J. Syst. Evol. Microbiol.">
        <title>Complete genome sequence of Corynebacterium casei LMG S-19264T (=DSM 44701T), isolated from a smear-ripened cheese.</title>
        <authorList>
            <consortium name="US DOE Joint Genome Institute (JGI-PGF)"/>
            <person name="Walter F."/>
            <person name="Albersmeier A."/>
            <person name="Kalinowski J."/>
            <person name="Ruckert C."/>
        </authorList>
    </citation>
    <scope>NUCLEOTIDE SEQUENCE</scope>
    <source>
        <strain evidence="2">CGMCC 1.12827</strain>
    </source>
</reference>
<dbReference type="EMBL" id="BMGC01000004">
    <property type="protein sequence ID" value="GGB23701.1"/>
    <property type="molecule type" value="Genomic_DNA"/>
</dbReference>
<name>A0A916WRV1_9ACTN</name>
<accession>A0A916WRV1</accession>